<dbReference type="PANTHER" id="PTHR11632">
    <property type="entry name" value="SUCCINATE DEHYDROGENASE 2 FLAVOPROTEIN SUBUNIT"/>
    <property type="match status" value="1"/>
</dbReference>
<dbReference type="OrthoDB" id="9806724at2"/>
<dbReference type="GO" id="GO:0009055">
    <property type="term" value="F:electron transfer activity"/>
    <property type="evidence" value="ECO:0007669"/>
    <property type="project" value="TreeGrafter"/>
</dbReference>
<proteinExistence type="predicted"/>
<keyword evidence="7" id="KW-1185">Reference proteome</keyword>
<dbReference type="SUPFAM" id="SSF51905">
    <property type="entry name" value="FAD/NAD(P)-binding domain"/>
    <property type="match status" value="1"/>
</dbReference>
<evidence type="ECO:0000256" key="3">
    <source>
        <dbReference type="PIRSR" id="PIRSR000171-1"/>
    </source>
</evidence>
<accession>A0A1T4RZK0</accession>
<dbReference type="AlphaFoldDB" id="A0A1T4RZK0"/>
<dbReference type="SUPFAM" id="SSF46977">
    <property type="entry name" value="Succinate dehydrogenase/fumarate reductase flavoprotein C-terminal domain"/>
    <property type="match status" value="1"/>
</dbReference>
<evidence type="ECO:0000313" key="7">
    <source>
        <dbReference type="Proteomes" id="UP000189933"/>
    </source>
</evidence>
<dbReference type="InterPro" id="IPR030664">
    <property type="entry name" value="SdhA/FrdA/AprA"/>
</dbReference>
<dbReference type="NCBIfam" id="NF005331">
    <property type="entry name" value="PRK06854.1-2"/>
    <property type="match status" value="1"/>
</dbReference>
<dbReference type="EMBL" id="FUXM01000039">
    <property type="protein sequence ID" value="SKA21375.1"/>
    <property type="molecule type" value="Genomic_DNA"/>
</dbReference>
<dbReference type="InterPro" id="IPR003953">
    <property type="entry name" value="FAD-dep_OxRdtase_2_FAD-bd"/>
</dbReference>
<dbReference type="InterPro" id="IPR027477">
    <property type="entry name" value="Succ_DH/fumarate_Rdtase_cat_sf"/>
</dbReference>
<evidence type="ECO:0000313" key="6">
    <source>
        <dbReference type="EMBL" id="SKA21375.1"/>
    </source>
</evidence>
<dbReference type="SUPFAM" id="SSF56425">
    <property type="entry name" value="Succinate dehydrogenase/fumarate reductase flavoprotein, catalytic domain"/>
    <property type="match status" value="1"/>
</dbReference>
<dbReference type="Proteomes" id="UP000189933">
    <property type="component" value="Unassembled WGS sequence"/>
</dbReference>
<reference evidence="7" key="1">
    <citation type="submission" date="2017-02" db="EMBL/GenBank/DDBJ databases">
        <authorList>
            <person name="Varghese N."/>
            <person name="Submissions S."/>
        </authorList>
    </citation>
    <scope>NUCLEOTIDE SEQUENCE [LARGE SCALE GENOMIC DNA]</scope>
    <source>
        <strain evidence="7">DSM 16521</strain>
    </source>
</reference>
<dbReference type="GO" id="GO:0005886">
    <property type="term" value="C:plasma membrane"/>
    <property type="evidence" value="ECO:0007669"/>
    <property type="project" value="TreeGrafter"/>
</dbReference>
<dbReference type="Gene3D" id="3.50.50.60">
    <property type="entry name" value="FAD/NAD(P)-binding domain"/>
    <property type="match status" value="1"/>
</dbReference>
<dbReference type="Pfam" id="PF02910">
    <property type="entry name" value="Succ_DH_flav_C"/>
    <property type="match status" value="1"/>
</dbReference>
<evidence type="ECO:0000256" key="2">
    <source>
        <dbReference type="ARBA" id="ARBA00023002"/>
    </source>
</evidence>
<feature type="domain" description="FAD-dependent oxidoreductase 2 FAD-binding" evidence="4">
    <location>
        <begin position="5"/>
        <end position="368"/>
    </location>
</feature>
<dbReference type="Gene3D" id="1.20.58.100">
    <property type="entry name" value="Fumarate reductase/succinate dehydrogenase flavoprotein-like, C-terminal domain"/>
    <property type="match status" value="1"/>
</dbReference>
<keyword evidence="1" id="KW-0285">Flavoprotein</keyword>
<dbReference type="InterPro" id="IPR015939">
    <property type="entry name" value="Fum_Rdtase/Succ_DH_flav-like_C"/>
</dbReference>
<dbReference type="Gene3D" id="3.90.700.10">
    <property type="entry name" value="Succinate dehydrogenase/fumarate reductase flavoprotein, catalytic domain"/>
    <property type="match status" value="1"/>
</dbReference>
<dbReference type="RefSeq" id="WP_078666349.1">
    <property type="nucleotide sequence ID" value="NZ_FUXM01000039.1"/>
</dbReference>
<dbReference type="InterPro" id="IPR037099">
    <property type="entry name" value="Fum_R/Succ_DH_flav-like_C_sf"/>
</dbReference>
<dbReference type="PANTHER" id="PTHR11632:SF51">
    <property type="entry name" value="SUCCINATE DEHYDROGENASE [UBIQUINONE] FLAVOPROTEIN SUBUNIT, MITOCHONDRIAL"/>
    <property type="match status" value="1"/>
</dbReference>
<dbReference type="PRINTS" id="PR00411">
    <property type="entry name" value="PNDRDTASEI"/>
</dbReference>
<sequence>MEKVDLLIIGGGAAGCMAAIAAREIDPALRVVIMEKAEISRSGCLAAGINAINAYLNPGQTPETFLAYVKKDNYGLVRDDLVLTMAERFNSMARRLAEWGLPFKRDAEGNFLPRGPRSVQIEGESIKPVLAAAVRRAGIEVWNRTVLLDLVQVEGRVVGALGWETRTGRFRPVLARAVILATGGAAGIYRPNNQGEARHKMWYCPFNTGGGLAAGLRVGAALTSLEMRFIALRTKDAIAPTGTLAQGVKAKEVNARGENYLEHYADRTTPGRLAALLAEMTAGRGPCYLDTSHLGEEQQRQLQEAYLNMAPGAVLYWADRNLRPNQPVEIIGTEPYLVGGHGMAGFWIDSGRRTTVPGLYAAGDIAGGAPKKYVTGSMAEGEIAAHTAVAELQEYDVEKAMAAAETLLKQRQSQFERWQKQQGYLTPWRLEERLQKIMDEYAGGISTGYKYTEAGLKRARQELAWLGEDLQQIACTDNYQLLQAIEVEERWLLARALVEHMLYRKESRWPAYQEFLDYPRRDDGRWLCFINSRYRREQDMFAIEEVPYHATSD</sequence>
<feature type="active site" description="Proton acceptor" evidence="3">
    <location>
        <position position="272"/>
    </location>
</feature>
<dbReference type="InterPro" id="IPR036188">
    <property type="entry name" value="FAD/NAD-bd_sf"/>
</dbReference>
<dbReference type="GO" id="GO:0000104">
    <property type="term" value="F:succinate dehydrogenase activity"/>
    <property type="evidence" value="ECO:0007669"/>
    <property type="project" value="TreeGrafter"/>
</dbReference>
<evidence type="ECO:0000259" key="4">
    <source>
        <dbReference type="Pfam" id="PF00890"/>
    </source>
</evidence>
<protein>
    <submittedName>
        <fullName evidence="6">Dissimilatory adenylylsulfate reductase alpha subunit</fullName>
    </submittedName>
</protein>
<dbReference type="PIRSF" id="PIRSF000171">
    <property type="entry name" value="SDHA_APRA_LASPO"/>
    <property type="match status" value="1"/>
</dbReference>
<dbReference type="GO" id="GO:0033765">
    <property type="term" value="F:steroid dehydrogenase activity, acting on the CH-CH group of donors"/>
    <property type="evidence" value="ECO:0007669"/>
    <property type="project" value="UniProtKB-ARBA"/>
</dbReference>
<dbReference type="PRINTS" id="PR00368">
    <property type="entry name" value="FADPNR"/>
</dbReference>
<gene>
    <name evidence="6" type="ORF">SAMN02745885_02355</name>
</gene>
<dbReference type="PROSITE" id="PS51257">
    <property type="entry name" value="PROKAR_LIPOPROTEIN"/>
    <property type="match status" value="1"/>
</dbReference>
<dbReference type="Pfam" id="PF00890">
    <property type="entry name" value="FAD_binding_2"/>
    <property type="match status" value="1"/>
</dbReference>
<organism evidence="6 7">
    <name type="scientific">Carboxydocella sporoproducens DSM 16521</name>
    <dbReference type="NCBI Taxonomy" id="1121270"/>
    <lineage>
        <taxon>Bacteria</taxon>
        <taxon>Bacillati</taxon>
        <taxon>Bacillota</taxon>
        <taxon>Clostridia</taxon>
        <taxon>Eubacteriales</taxon>
        <taxon>Clostridiales Family XVI. Incertae Sedis</taxon>
        <taxon>Carboxydocella</taxon>
    </lineage>
</organism>
<name>A0A1T4RZK0_9FIRM</name>
<keyword evidence="2" id="KW-0560">Oxidoreductase</keyword>
<evidence type="ECO:0000259" key="5">
    <source>
        <dbReference type="Pfam" id="PF02910"/>
    </source>
</evidence>
<feature type="domain" description="Fumarate reductase/succinate dehydrogenase flavoprotein-like C-terminal" evidence="5">
    <location>
        <begin position="432"/>
        <end position="548"/>
    </location>
</feature>
<evidence type="ECO:0000256" key="1">
    <source>
        <dbReference type="ARBA" id="ARBA00022630"/>
    </source>
</evidence>
<dbReference type="GO" id="GO:0050660">
    <property type="term" value="F:flavin adenine dinucleotide binding"/>
    <property type="evidence" value="ECO:0007669"/>
    <property type="project" value="TreeGrafter"/>
</dbReference>
<dbReference type="GO" id="GO:0009061">
    <property type="term" value="P:anaerobic respiration"/>
    <property type="evidence" value="ECO:0007669"/>
    <property type="project" value="TreeGrafter"/>
</dbReference>